<dbReference type="Pfam" id="PF00916">
    <property type="entry name" value="Sulfate_transp"/>
    <property type="match status" value="1"/>
</dbReference>
<evidence type="ECO:0000313" key="7">
    <source>
        <dbReference type="EMBL" id="KAK1388991.1"/>
    </source>
</evidence>
<keyword evidence="2 5" id="KW-0812">Transmembrane</keyword>
<gene>
    <name evidence="7" type="ORF">POM88_017169</name>
</gene>
<keyword evidence="3 5" id="KW-1133">Transmembrane helix</keyword>
<dbReference type="GO" id="GO:0016020">
    <property type="term" value="C:membrane"/>
    <property type="evidence" value="ECO:0007669"/>
    <property type="project" value="UniProtKB-SubCell"/>
</dbReference>
<comment type="subcellular location">
    <subcellularLocation>
        <location evidence="1">Membrane</location>
        <topology evidence="1">Multi-pass membrane protein</topology>
    </subcellularLocation>
</comment>
<proteinExistence type="predicted"/>
<name>A0AAD8IQB6_9APIA</name>
<feature type="transmembrane region" description="Helical" evidence="5">
    <location>
        <begin position="36"/>
        <end position="57"/>
    </location>
</feature>
<dbReference type="GO" id="GO:0055085">
    <property type="term" value="P:transmembrane transport"/>
    <property type="evidence" value="ECO:0007669"/>
    <property type="project" value="InterPro"/>
</dbReference>
<feature type="transmembrane region" description="Helical" evidence="5">
    <location>
        <begin position="93"/>
        <end position="121"/>
    </location>
</feature>
<dbReference type="PANTHER" id="PTHR11814">
    <property type="entry name" value="SULFATE TRANSPORTER"/>
    <property type="match status" value="1"/>
</dbReference>
<keyword evidence="8" id="KW-1185">Reference proteome</keyword>
<sequence>MAIGFMNMAGSCSSCYITTGSFSRSAINYNVGAQTVVSNIILSATVLITLFFLMPLFHYTPNVILGAIIITAVIGLIDYEATLKLWKVDKIDFFTCLCSFFGVLFISVPIGLAIAVGVSVFKILLHVTRPNTLELVSWNLLHIYLTLKLIGKLQDGTVFLKKGHDGDEEPFEFQTDEATKLYLSVEFGSSWFSILLSYSFDLTTSMVYIPFFYVLLANEDAIWCEDKDCLVEKELF</sequence>
<protein>
    <recommendedName>
        <fullName evidence="6">SLC26A/SulP transporter domain-containing protein</fullName>
    </recommendedName>
</protein>
<reference evidence="7" key="2">
    <citation type="submission" date="2023-05" db="EMBL/GenBank/DDBJ databases">
        <authorList>
            <person name="Schelkunov M.I."/>
        </authorList>
    </citation>
    <scope>NUCLEOTIDE SEQUENCE</scope>
    <source>
        <strain evidence="7">Hsosn_3</strain>
        <tissue evidence="7">Leaf</tissue>
    </source>
</reference>
<dbReference type="AlphaFoldDB" id="A0AAD8IQB6"/>
<evidence type="ECO:0000256" key="3">
    <source>
        <dbReference type="ARBA" id="ARBA00022989"/>
    </source>
</evidence>
<feature type="transmembrane region" description="Helical" evidence="5">
    <location>
        <begin position="63"/>
        <end position="81"/>
    </location>
</feature>
<evidence type="ECO:0000256" key="4">
    <source>
        <dbReference type="ARBA" id="ARBA00023136"/>
    </source>
</evidence>
<organism evidence="7 8">
    <name type="scientific">Heracleum sosnowskyi</name>
    <dbReference type="NCBI Taxonomy" id="360622"/>
    <lineage>
        <taxon>Eukaryota</taxon>
        <taxon>Viridiplantae</taxon>
        <taxon>Streptophyta</taxon>
        <taxon>Embryophyta</taxon>
        <taxon>Tracheophyta</taxon>
        <taxon>Spermatophyta</taxon>
        <taxon>Magnoliopsida</taxon>
        <taxon>eudicotyledons</taxon>
        <taxon>Gunneridae</taxon>
        <taxon>Pentapetalae</taxon>
        <taxon>asterids</taxon>
        <taxon>campanulids</taxon>
        <taxon>Apiales</taxon>
        <taxon>Apiaceae</taxon>
        <taxon>Apioideae</taxon>
        <taxon>apioid superclade</taxon>
        <taxon>Tordylieae</taxon>
        <taxon>Tordyliinae</taxon>
        <taxon>Heracleum</taxon>
    </lineage>
</organism>
<evidence type="ECO:0000256" key="1">
    <source>
        <dbReference type="ARBA" id="ARBA00004141"/>
    </source>
</evidence>
<reference evidence="7" key="1">
    <citation type="submission" date="2023-02" db="EMBL/GenBank/DDBJ databases">
        <title>Genome of toxic invasive species Heracleum sosnowskyi carries increased number of genes despite the absence of recent whole-genome duplications.</title>
        <authorList>
            <person name="Schelkunov M."/>
            <person name="Shtratnikova V."/>
            <person name="Makarenko M."/>
            <person name="Klepikova A."/>
            <person name="Omelchenko D."/>
            <person name="Novikova G."/>
            <person name="Obukhova E."/>
            <person name="Bogdanov V."/>
            <person name="Penin A."/>
            <person name="Logacheva M."/>
        </authorList>
    </citation>
    <scope>NUCLEOTIDE SEQUENCE</scope>
    <source>
        <strain evidence="7">Hsosn_3</strain>
        <tissue evidence="7">Leaf</tissue>
    </source>
</reference>
<feature type="transmembrane region" description="Helical" evidence="5">
    <location>
        <begin position="191"/>
        <end position="216"/>
    </location>
</feature>
<evidence type="ECO:0000313" key="8">
    <source>
        <dbReference type="Proteomes" id="UP001237642"/>
    </source>
</evidence>
<comment type="caution">
    <text evidence="7">The sequence shown here is derived from an EMBL/GenBank/DDBJ whole genome shotgun (WGS) entry which is preliminary data.</text>
</comment>
<accession>A0AAD8IQB6</accession>
<dbReference type="InterPro" id="IPR011547">
    <property type="entry name" value="SLC26A/SulP_dom"/>
</dbReference>
<dbReference type="EMBL" id="JAUIZM010000004">
    <property type="protein sequence ID" value="KAK1388991.1"/>
    <property type="molecule type" value="Genomic_DNA"/>
</dbReference>
<keyword evidence="4 5" id="KW-0472">Membrane</keyword>
<feature type="domain" description="SLC26A/SulP transporter" evidence="6">
    <location>
        <begin position="1"/>
        <end position="97"/>
    </location>
</feature>
<dbReference type="Proteomes" id="UP001237642">
    <property type="component" value="Unassembled WGS sequence"/>
</dbReference>
<evidence type="ECO:0000259" key="6">
    <source>
        <dbReference type="Pfam" id="PF00916"/>
    </source>
</evidence>
<evidence type="ECO:0000256" key="2">
    <source>
        <dbReference type="ARBA" id="ARBA00022692"/>
    </source>
</evidence>
<dbReference type="InterPro" id="IPR001902">
    <property type="entry name" value="SLC26A/SulP_fam"/>
</dbReference>
<evidence type="ECO:0000256" key="5">
    <source>
        <dbReference type="SAM" id="Phobius"/>
    </source>
</evidence>